<proteinExistence type="inferred from homology"/>
<dbReference type="PROSITE" id="PS51257">
    <property type="entry name" value="PROKAR_LIPOPROTEIN"/>
    <property type="match status" value="1"/>
</dbReference>
<dbReference type="Proteomes" id="UP000477680">
    <property type="component" value="Chromosome"/>
</dbReference>
<name>A0A6C0U3R1_9GAMM</name>
<evidence type="ECO:0000256" key="2">
    <source>
        <dbReference type="SAM" id="MobiDB-lite"/>
    </source>
</evidence>
<dbReference type="EMBL" id="CP048711">
    <property type="protein sequence ID" value="QIB65617.1"/>
    <property type="molecule type" value="Genomic_DNA"/>
</dbReference>
<organism evidence="4 5">
    <name type="scientific">Kineobactrum salinum</name>
    <dbReference type="NCBI Taxonomy" id="2708301"/>
    <lineage>
        <taxon>Bacteria</taxon>
        <taxon>Pseudomonadati</taxon>
        <taxon>Pseudomonadota</taxon>
        <taxon>Gammaproteobacteria</taxon>
        <taxon>Cellvibrionales</taxon>
        <taxon>Halieaceae</taxon>
        <taxon>Kineobactrum</taxon>
    </lineage>
</organism>
<dbReference type="InterPro" id="IPR010131">
    <property type="entry name" value="MdtP/NodT-like"/>
</dbReference>
<dbReference type="AlphaFoldDB" id="A0A6C0U3R1"/>
<reference evidence="4 5" key="1">
    <citation type="submission" date="2020-02" db="EMBL/GenBank/DDBJ databases">
        <title>Genome sequencing for Kineobactrum sp. M2.</title>
        <authorList>
            <person name="Park S.-J."/>
        </authorList>
    </citation>
    <scope>NUCLEOTIDE SEQUENCE [LARGE SCALE GENOMIC DNA]</scope>
    <source>
        <strain evidence="4 5">M2</strain>
    </source>
</reference>
<evidence type="ECO:0000256" key="3">
    <source>
        <dbReference type="SAM" id="SignalP"/>
    </source>
</evidence>
<dbReference type="KEGG" id="kim:G3T16_09570"/>
<feature type="signal peptide" evidence="3">
    <location>
        <begin position="1"/>
        <end position="25"/>
    </location>
</feature>
<protein>
    <submittedName>
        <fullName evidence="4">TolC family protein</fullName>
    </submittedName>
</protein>
<dbReference type="Gene3D" id="1.20.1600.10">
    <property type="entry name" value="Outer membrane efflux proteins (OEP)"/>
    <property type="match status" value="1"/>
</dbReference>
<dbReference type="SUPFAM" id="SSF56954">
    <property type="entry name" value="Outer membrane efflux proteins (OEP)"/>
    <property type="match status" value="1"/>
</dbReference>
<evidence type="ECO:0000313" key="4">
    <source>
        <dbReference type="EMBL" id="QIB65617.1"/>
    </source>
</evidence>
<dbReference type="RefSeq" id="WP_163494970.1">
    <property type="nucleotide sequence ID" value="NZ_CP048711.1"/>
</dbReference>
<comment type="similarity">
    <text evidence="1">Belongs to the outer membrane factor (OMF) (TC 1.B.17) family.</text>
</comment>
<accession>A0A6C0U3R1</accession>
<keyword evidence="5" id="KW-1185">Reference proteome</keyword>
<dbReference type="InterPro" id="IPR003423">
    <property type="entry name" value="OMP_efflux"/>
</dbReference>
<dbReference type="Pfam" id="PF02321">
    <property type="entry name" value="OEP"/>
    <property type="match status" value="1"/>
</dbReference>
<dbReference type="PANTHER" id="PTHR30203:SF24">
    <property type="entry name" value="BLR4935 PROTEIN"/>
    <property type="match status" value="1"/>
</dbReference>
<keyword evidence="3" id="KW-0732">Signal</keyword>
<evidence type="ECO:0000256" key="1">
    <source>
        <dbReference type="ARBA" id="ARBA00007613"/>
    </source>
</evidence>
<dbReference type="GO" id="GO:0015562">
    <property type="term" value="F:efflux transmembrane transporter activity"/>
    <property type="evidence" value="ECO:0007669"/>
    <property type="project" value="InterPro"/>
</dbReference>
<feature type="chain" id="PRO_5025498283" evidence="3">
    <location>
        <begin position="26"/>
        <end position="483"/>
    </location>
</feature>
<gene>
    <name evidence="4" type="ORF">G3T16_09570</name>
</gene>
<sequence>MNPFFRAGRTGLAFLMLALAGCASAPPDDGSGRAQILLEQRGLEIAGQAQAFTGALSRQQAVQAMLLHHPDMRAEYARLDIAAADVVRASELLNPTLSLSWLNVSGGGSEFTVGLGQSLAGIMLRPARQRLAAADYELAVVDLAQALQDRALAVEAAWYQLAAAEQRLVLQQWASNSARWAGQLAQRFADAGNLPPLDQAEFAQAAAQAELDLIDARRDRDRAHEDLALLLALDHDDWEVTAALPLPVSAGDDREAMVTRALQSHPRLARLRLAVARLDELTGSKRREAWLDDAEVEIEHERKEDERATGPSLSFPLPLWHRNRSVTLAATAEYELLAAEEAALRLQLTRQLRQQLAELEHSRAAIEVRQQRLLPALAAEVEARQARVNFMLDGVFNLLASKRRELEGWLEQVEDLADYWQLEVGLAQLRGRAVTRDSEAVLELTPVGAATGEAATDEPAADPHRHHGNHQPAPTPESHRGHH</sequence>
<evidence type="ECO:0000313" key="5">
    <source>
        <dbReference type="Proteomes" id="UP000477680"/>
    </source>
</evidence>
<feature type="region of interest" description="Disordered" evidence="2">
    <location>
        <begin position="445"/>
        <end position="483"/>
    </location>
</feature>
<dbReference type="PANTHER" id="PTHR30203">
    <property type="entry name" value="OUTER MEMBRANE CATION EFFLUX PROTEIN"/>
    <property type="match status" value="1"/>
</dbReference>